<dbReference type="SMART" id="SM01321">
    <property type="entry name" value="Y1_Tnp"/>
    <property type="match status" value="1"/>
</dbReference>
<dbReference type="SUPFAM" id="SSF143422">
    <property type="entry name" value="Transposase IS200-like"/>
    <property type="match status" value="1"/>
</dbReference>
<dbReference type="NCBIfam" id="NF047646">
    <property type="entry name" value="REP_Tyr_transpos"/>
    <property type="match status" value="1"/>
</dbReference>
<sequence>MPLRKQGGRRMPARMPAHTRWTRRRLPHVDAPGHFQHVVFHLADSLPRDALLRMERELAHLPAYQQQQTKARRIEALLDTGRGTCLLGHPTCARIMVETLLFADGSRYQLHAWVVMPNHVHVLVRQDQHHPLSGIVQSWKRHSSREIRRLGYDVNRQAASPHAGIWQRDYWDRYIRNDRHFSAVEEYIHLNPVKAGLVATPEDWPYGSAGWGN</sequence>
<dbReference type="AlphaFoldDB" id="A0A6I6D252"/>
<dbReference type="InterPro" id="IPR052715">
    <property type="entry name" value="RAYT_transposase"/>
</dbReference>
<dbReference type="EMBL" id="CP046415">
    <property type="protein sequence ID" value="QGT78295.1"/>
    <property type="molecule type" value="Genomic_DNA"/>
</dbReference>
<organism evidence="2 3">
    <name type="scientific">Guyparkeria halophila</name>
    <dbReference type="NCBI Taxonomy" id="47960"/>
    <lineage>
        <taxon>Bacteria</taxon>
        <taxon>Pseudomonadati</taxon>
        <taxon>Pseudomonadota</taxon>
        <taxon>Gammaproteobacteria</taxon>
        <taxon>Chromatiales</taxon>
        <taxon>Thioalkalibacteraceae</taxon>
        <taxon>Guyparkeria</taxon>
    </lineage>
</organism>
<dbReference type="PANTHER" id="PTHR36966">
    <property type="entry name" value="REP-ASSOCIATED TYROSINE TRANSPOSASE"/>
    <property type="match status" value="1"/>
</dbReference>
<proteinExistence type="predicted"/>
<accession>A0A6I6D252</accession>
<dbReference type="InterPro" id="IPR002686">
    <property type="entry name" value="Transposase_17"/>
</dbReference>
<dbReference type="PANTHER" id="PTHR36966:SF1">
    <property type="entry name" value="REP-ASSOCIATED TYROSINE TRANSPOSASE"/>
    <property type="match status" value="1"/>
</dbReference>
<dbReference type="Gene3D" id="3.30.70.1290">
    <property type="entry name" value="Transposase IS200-like"/>
    <property type="match status" value="1"/>
</dbReference>
<dbReference type="GO" id="GO:0006313">
    <property type="term" value="P:DNA transposition"/>
    <property type="evidence" value="ECO:0007669"/>
    <property type="project" value="InterPro"/>
</dbReference>
<dbReference type="Proteomes" id="UP000427716">
    <property type="component" value="Chromosome"/>
</dbReference>
<feature type="domain" description="Transposase IS200-like" evidence="1">
    <location>
        <begin position="31"/>
        <end position="191"/>
    </location>
</feature>
<dbReference type="GO" id="GO:0043565">
    <property type="term" value="F:sequence-specific DNA binding"/>
    <property type="evidence" value="ECO:0007669"/>
    <property type="project" value="TreeGrafter"/>
</dbReference>
<dbReference type="InterPro" id="IPR036515">
    <property type="entry name" value="Transposase_17_sf"/>
</dbReference>
<keyword evidence="3" id="KW-1185">Reference proteome</keyword>
<evidence type="ECO:0000259" key="1">
    <source>
        <dbReference type="SMART" id="SM01321"/>
    </source>
</evidence>
<name>A0A6I6D252_9GAMM</name>
<evidence type="ECO:0000313" key="2">
    <source>
        <dbReference type="EMBL" id="QGT78295.1"/>
    </source>
</evidence>
<dbReference type="KEGG" id="ghl:GM160_04925"/>
<protein>
    <submittedName>
        <fullName evidence="2">Transposase</fullName>
    </submittedName>
</protein>
<evidence type="ECO:0000313" key="3">
    <source>
        <dbReference type="Proteomes" id="UP000427716"/>
    </source>
</evidence>
<dbReference type="Pfam" id="PF01797">
    <property type="entry name" value="Y1_Tnp"/>
    <property type="match status" value="1"/>
</dbReference>
<dbReference type="GO" id="GO:0004803">
    <property type="term" value="F:transposase activity"/>
    <property type="evidence" value="ECO:0007669"/>
    <property type="project" value="InterPro"/>
</dbReference>
<gene>
    <name evidence="2" type="ORF">GM160_04925</name>
</gene>
<reference evidence="2 3" key="1">
    <citation type="submission" date="2019-11" db="EMBL/GenBank/DDBJ databases">
        <authorList>
            <person name="Zhang J."/>
            <person name="Sun C."/>
        </authorList>
    </citation>
    <scope>NUCLEOTIDE SEQUENCE [LARGE SCALE GENOMIC DNA]</scope>
    <source>
        <strain evidence="3">sp2</strain>
    </source>
</reference>